<keyword evidence="6" id="KW-1185">Reference proteome</keyword>
<dbReference type="InterPro" id="IPR028081">
    <property type="entry name" value="Leu-bd"/>
</dbReference>
<name>A0A3S4T8D7_9BACT</name>
<evidence type="ECO:0000313" key="5">
    <source>
        <dbReference type="EMBL" id="RWX45206.1"/>
    </source>
</evidence>
<dbReference type="CDD" id="cd19978">
    <property type="entry name" value="PBP1_ABC_ligand_binding-like"/>
    <property type="match status" value="1"/>
</dbReference>
<dbReference type="EMBL" id="MTKO01000081">
    <property type="protein sequence ID" value="RWX45206.1"/>
    <property type="molecule type" value="Genomic_DNA"/>
</dbReference>
<sequence>MKKNRWNILWGCCLCIMAVLPGQSYAKTRIGQSCALTGATAFLGQQLNKGATAYLKAHARDDIELIVKDDGYEPTRCLENTQAFLQDGVDALFGYVGTPTSKVAVPLSTENKVLFFAPFTGASFLSDVTVNPYAFSLRASYDTEVENMMRHLKEDLGISRIGIFVQRDSFGMAGVRAVVQAQEKIEGVKIIPAIPKVPNKESSMDEWSEFWKSVPNYRRNTVSVGGGVRQIRGQAVEAVILVGSSRPCALAINQWHKMGFNVPMLNISFVGSTALARRLRKTDNVYISQVVPDPWGESIPLVKQYQQDMDSDEYGFASLEGYLSAKVFHQALAGVNGEVTAATLKDSIEAMSKYDAGGVNVSFGKDDHRGMDSVYLTKVDKSGDTIKFSYIDTLPPLPSEK</sequence>
<evidence type="ECO:0000313" key="6">
    <source>
        <dbReference type="Proteomes" id="UP000287853"/>
    </source>
</evidence>
<organism evidence="5 6">
    <name type="scientific">Candidatus Electrothrix aarhusensis</name>
    <dbReference type="NCBI Taxonomy" id="1859131"/>
    <lineage>
        <taxon>Bacteria</taxon>
        <taxon>Pseudomonadati</taxon>
        <taxon>Thermodesulfobacteriota</taxon>
        <taxon>Desulfobulbia</taxon>
        <taxon>Desulfobulbales</taxon>
        <taxon>Desulfobulbaceae</taxon>
        <taxon>Candidatus Electrothrix</taxon>
    </lineage>
</organism>
<comment type="similarity">
    <text evidence="1">Belongs to the leucine-binding protein family.</text>
</comment>
<keyword evidence="2 3" id="KW-0732">Signal</keyword>
<protein>
    <submittedName>
        <fullName evidence="5">ABC-type branched-chain amino acid transport system, substrate-binding protein</fullName>
    </submittedName>
</protein>
<evidence type="ECO:0000256" key="1">
    <source>
        <dbReference type="ARBA" id="ARBA00010062"/>
    </source>
</evidence>
<dbReference type="Gene3D" id="3.40.50.2300">
    <property type="match status" value="2"/>
</dbReference>
<comment type="caution">
    <text evidence="5">The sequence shown here is derived from an EMBL/GenBank/DDBJ whole genome shotgun (WGS) entry which is preliminary data.</text>
</comment>
<proteinExistence type="inferred from homology"/>
<dbReference type="SUPFAM" id="SSF53822">
    <property type="entry name" value="Periplasmic binding protein-like I"/>
    <property type="match status" value="1"/>
</dbReference>
<dbReference type="PANTHER" id="PTHR47235:SF1">
    <property type="entry name" value="BLR6548 PROTEIN"/>
    <property type="match status" value="1"/>
</dbReference>
<evidence type="ECO:0000256" key="3">
    <source>
        <dbReference type="SAM" id="SignalP"/>
    </source>
</evidence>
<feature type="domain" description="Leucine-binding protein" evidence="4">
    <location>
        <begin position="29"/>
        <end position="383"/>
    </location>
</feature>
<gene>
    <name evidence="5" type="ORF">H206_01381</name>
</gene>
<reference evidence="5 6" key="1">
    <citation type="submission" date="2017-01" db="EMBL/GenBank/DDBJ databases">
        <title>The cable genome- insights into the physiology and evolution of filamentous bacteria capable of sulfide oxidation via long distance electron transfer.</title>
        <authorList>
            <person name="Schreiber L."/>
            <person name="Bjerg J.T."/>
            <person name="Boggild A."/>
            <person name="Van De Vossenberg J."/>
            <person name="Meysman F."/>
            <person name="Nielsen L.P."/>
            <person name="Schramm A."/>
            <person name="Kjeldsen K.U."/>
        </authorList>
    </citation>
    <scope>NUCLEOTIDE SEQUENCE [LARGE SCALE GENOMIC DNA]</scope>
    <source>
        <strain evidence="5">MCF</strain>
    </source>
</reference>
<dbReference type="AlphaFoldDB" id="A0A3S4T8D7"/>
<feature type="chain" id="PRO_5018615314" evidence="3">
    <location>
        <begin position="27"/>
        <end position="401"/>
    </location>
</feature>
<dbReference type="Pfam" id="PF13458">
    <property type="entry name" value="Peripla_BP_6"/>
    <property type="match status" value="1"/>
</dbReference>
<feature type="signal peptide" evidence="3">
    <location>
        <begin position="1"/>
        <end position="26"/>
    </location>
</feature>
<dbReference type="Proteomes" id="UP000287853">
    <property type="component" value="Unassembled WGS sequence"/>
</dbReference>
<dbReference type="InterPro" id="IPR028082">
    <property type="entry name" value="Peripla_BP_I"/>
</dbReference>
<evidence type="ECO:0000259" key="4">
    <source>
        <dbReference type="Pfam" id="PF13458"/>
    </source>
</evidence>
<evidence type="ECO:0000256" key="2">
    <source>
        <dbReference type="ARBA" id="ARBA00022729"/>
    </source>
</evidence>
<dbReference type="PANTHER" id="PTHR47235">
    <property type="entry name" value="BLR6548 PROTEIN"/>
    <property type="match status" value="1"/>
</dbReference>
<accession>A0A3S4T8D7</accession>